<feature type="active site" description="Nucleophile" evidence="11">
    <location>
        <position position="261"/>
    </location>
</feature>
<gene>
    <name evidence="11" type="primary">carA</name>
    <name evidence="13" type="ORF">SAMN04488570_1222</name>
</gene>
<dbReference type="Gene3D" id="3.50.30.20">
    <property type="entry name" value="Carbamoyl-phosphate synthase small subunit, N-terminal domain"/>
    <property type="match status" value="1"/>
</dbReference>
<dbReference type="EMBL" id="LT629757">
    <property type="protein sequence ID" value="SDS14105.1"/>
    <property type="molecule type" value="Genomic_DNA"/>
</dbReference>
<feature type="domain" description="Carbamoyl-phosphate synthase small subunit N-terminal" evidence="12">
    <location>
        <begin position="10"/>
        <end position="140"/>
    </location>
</feature>
<keyword evidence="11" id="KW-0055">Arginine biosynthesis</keyword>
<dbReference type="GO" id="GO:0004359">
    <property type="term" value="F:glutaminase activity"/>
    <property type="evidence" value="ECO:0007669"/>
    <property type="project" value="RHEA"/>
</dbReference>
<dbReference type="UniPathway" id="UPA00070">
    <property type="reaction ID" value="UER00115"/>
</dbReference>
<evidence type="ECO:0000256" key="3">
    <source>
        <dbReference type="ARBA" id="ARBA00007800"/>
    </source>
</evidence>
<feature type="binding site" evidence="11">
    <location>
        <position position="262"/>
    </location>
    <ligand>
        <name>L-glutamine</name>
        <dbReference type="ChEBI" id="CHEBI:58359"/>
    </ligand>
</feature>
<dbReference type="InterPro" id="IPR035686">
    <property type="entry name" value="CPSase_GATase1"/>
</dbReference>
<dbReference type="InterPro" id="IPR017926">
    <property type="entry name" value="GATASE"/>
</dbReference>
<dbReference type="CDD" id="cd01744">
    <property type="entry name" value="GATase1_CPSase"/>
    <property type="match status" value="1"/>
</dbReference>
<dbReference type="NCBIfam" id="TIGR01368">
    <property type="entry name" value="CPSaseIIsmall"/>
    <property type="match status" value="1"/>
</dbReference>
<feature type="binding site" evidence="11">
    <location>
        <position position="306"/>
    </location>
    <ligand>
        <name>L-glutamine</name>
        <dbReference type="ChEBI" id="CHEBI:58359"/>
    </ligand>
</feature>
<evidence type="ECO:0000256" key="4">
    <source>
        <dbReference type="ARBA" id="ARBA00022598"/>
    </source>
</evidence>
<dbReference type="InterPro" id="IPR050472">
    <property type="entry name" value="Anth_synth/Amidotransfase"/>
</dbReference>
<dbReference type="InterPro" id="IPR002474">
    <property type="entry name" value="CarbamoylP_synth_ssu_N"/>
</dbReference>
<dbReference type="GO" id="GO:0004088">
    <property type="term" value="F:carbamoyl-phosphate synthase (glutamine-hydrolyzing) activity"/>
    <property type="evidence" value="ECO:0007669"/>
    <property type="project" value="UniProtKB-UniRule"/>
</dbReference>
<dbReference type="Pfam" id="PF00988">
    <property type="entry name" value="CPSase_sm_chain"/>
    <property type="match status" value="1"/>
</dbReference>
<evidence type="ECO:0000313" key="14">
    <source>
        <dbReference type="Proteomes" id="UP000198859"/>
    </source>
</evidence>
<comment type="pathway">
    <text evidence="1 11">Pyrimidine metabolism; UMP biosynthesis via de novo pathway; (S)-dihydroorotate from bicarbonate: step 1/3.</text>
</comment>
<dbReference type="UniPathway" id="UPA00068">
    <property type="reaction ID" value="UER00171"/>
</dbReference>
<feature type="binding site" evidence="11">
    <location>
        <position position="233"/>
    </location>
    <ligand>
        <name>L-glutamine</name>
        <dbReference type="ChEBI" id="CHEBI:58359"/>
    </ligand>
</feature>
<comment type="catalytic activity">
    <reaction evidence="9 11">
        <text>hydrogencarbonate + L-glutamine + 2 ATP + H2O = carbamoyl phosphate + L-glutamate + 2 ADP + phosphate + 2 H(+)</text>
        <dbReference type="Rhea" id="RHEA:18633"/>
        <dbReference type="ChEBI" id="CHEBI:15377"/>
        <dbReference type="ChEBI" id="CHEBI:15378"/>
        <dbReference type="ChEBI" id="CHEBI:17544"/>
        <dbReference type="ChEBI" id="CHEBI:29985"/>
        <dbReference type="ChEBI" id="CHEBI:30616"/>
        <dbReference type="ChEBI" id="CHEBI:43474"/>
        <dbReference type="ChEBI" id="CHEBI:58228"/>
        <dbReference type="ChEBI" id="CHEBI:58359"/>
        <dbReference type="ChEBI" id="CHEBI:456216"/>
        <dbReference type="EC" id="6.3.5.5"/>
    </reaction>
</comment>
<dbReference type="NCBIfam" id="NF009475">
    <property type="entry name" value="PRK12838.1"/>
    <property type="match status" value="1"/>
</dbReference>
<comment type="similarity">
    <text evidence="3 11">Belongs to the CarA family.</text>
</comment>
<evidence type="ECO:0000256" key="10">
    <source>
        <dbReference type="ARBA" id="ARBA00049285"/>
    </source>
</evidence>
<evidence type="ECO:0000256" key="7">
    <source>
        <dbReference type="ARBA" id="ARBA00022962"/>
    </source>
</evidence>
<evidence type="ECO:0000256" key="9">
    <source>
        <dbReference type="ARBA" id="ARBA00048816"/>
    </source>
</evidence>
<dbReference type="InterPro" id="IPR006274">
    <property type="entry name" value="CarbamoylP_synth_ssu"/>
</dbReference>
<dbReference type="GO" id="GO:0006526">
    <property type="term" value="P:L-arginine biosynthetic process"/>
    <property type="evidence" value="ECO:0007669"/>
    <property type="project" value="UniProtKB-UniRule"/>
</dbReference>
<dbReference type="STRING" id="642780.SAMN04488570_1222"/>
<evidence type="ECO:0000313" key="13">
    <source>
        <dbReference type="EMBL" id="SDS14105.1"/>
    </source>
</evidence>
<feature type="binding site" evidence="11">
    <location>
        <position position="265"/>
    </location>
    <ligand>
        <name>L-glutamine</name>
        <dbReference type="ChEBI" id="CHEBI:58359"/>
    </ligand>
</feature>
<comment type="pathway">
    <text evidence="2 11">Amino-acid biosynthesis; L-arginine biosynthesis; carbamoyl phosphate from bicarbonate: step 1/1.</text>
</comment>
<comment type="subunit">
    <text evidence="11">Composed of two chains; the small (or glutamine) chain promotes the hydrolysis of glutamine to ammonia, which is used by the large (or ammonia) chain to synthesize carbamoyl phosphate. Tetramer of heterodimers (alpha,beta)4.</text>
</comment>
<dbReference type="EC" id="6.3.5.5" evidence="11"/>
<dbReference type="PANTHER" id="PTHR43418:SF7">
    <property type="entry name" value="CARBAMOYL-PHOSPHATE SYNTHASE SMALL CHAIN"/>
    <property type="match status" value="1"/>
</dbReference>
<dbReference type="GO" id="GO:0006541">
    <property type="term" value="P:glutamine metabolic process"/>
    <property type="evidence" value="ECO:0007669"/>
    <property type="project" value="InterPro"/>
</dbReference>
<keyword evidence="5 11" id="KW-0547">Nucleotide-binding</keyword>
<evidence type="ECO:0000256" key="1">
    <source>
        <dbReference type="ARBA" id="ARBA00004812"/>
    </source>
</evidence>
<dbReference type="InterPro" id="IPR036480">
    <property type="entry name" value="CarbP_synth_ssu_N_sf"/>
</dbReference>
<dbReference type="GO" id="GO:0005524">
    <property type="term" value="F:ATP binding"/>
    <property type="evidence" value="ECO:0007669"/>
    <property type="project" value="UniProtKB-UniRule"/>
</dbReference>
<organism evidence="13 14">
    <name type="scientific">Nocardioides scoriae</name>
    <dbReference type="NCBI Taxonomy" id="642780"/>
    <lineage>
        <taxon>Bacteria</taxon>
        <taxon>Bacillati</taxon>
        <taxon>Actinomycetota</taxon>
        <taxon>Actinomycetes</taxon>
        <taxon>Propionibacteriales</taxon>
        <taxon>Nocardioidaceae</taxon>
        <taxon>Nocardioides</taxon>
    </lineage>
</organism>
<comment type="catalytic activity">
    <reaction evidence="10 11">
        <text>L-glutamine + H2O = L-glutamate + NH4(+)</text>
        <dbReference type="Rhea" id="RHEA:15889"/>
        <dbReference type="ChEBI" id="CHEBI:15377"/>
        <dbReference type="ChEBI" id="CHEBI:28938"/>
        <dbReference type="ChEBI" id="CHEBI:29985"/>
        <dbReference type="ChEBI" id="CHEBI:58359"/>
    </reaction>
</comment>
<feature type="region of interest" description="CPSase" evidence="11">
    <location>
        <begin position="1"/>
        <end position="183"/>
    </location>
</feature>
<evidence type="ECO:0000256" key="8">
    <source>
        <dbReference type="ARBA" id="ARBA00022975"/>
    </source>
</evidence>
<feature type="active site" evidence="11">
    <location>
        <position position="357"/>
    </location>
</feature>
<dbReference type="PANTHER" id="PTHR43418">
    <property type="entry name" value="MULTIFUNCTIONAL TRYPTOPHAN BIOSYNTHESIS PROTEIN-RELATED"/>
    <property type="match status" value="1"/>
</dbReference>
<dbReference type="SMART" id="SM01097">
    <property type="entry name" value="CPSase_sm_chain"/>
    <property type="match status" value="1"/>
</dbReference>
<dbReference type="SUPFAM" id="SSF52317">
    <property type="entry name" value="Class I glutamine amidotransferase-like"/>
    <property type="match status" value="1"/>
</dbReference>
<keyword evidence="7 11" id="KW-0315">Glutamine amidotransferase</keyword>
<evidence type="ECO:0000256" key="2">
    <source>
        <dbReference type="ARBA" id="ARBA00005077"/>
    </source>
</evidence>
<keyword evidence="4 11" id="KW-0436">Ligase</keyword>
<dbReference type="InterPro" id="IPR029062">
    <property type="entry name" value="Class_I_gatase-like"/>
</dbReference>
<name>A0A1H1PSH9_9ACTN</name>
<evidence type="ECO:0000256" key="6">
    <source>
        <dbReference type="ARBA" id="ARBA00022840"/>
    </source>
</evidence>
<dbReference type="PROSITE" id="PS51273">
    <property type="entry name" value="GATASE_TYPE_1"/>
    <property type="match status" value="1"/>
</dbReference>
<dbReference type="HAMAP" id="MF_01209">
    <property type="entry name" value="CPSase_S_chain"/>
    <property type="match status" value="1"/>
</dbReference>
<keyword evidence="11" id="KW-0028">Amino-acid biosynthesis</keyword>
<proteinExistence type="inferred from homology"/>
<keyword evidence="6 11" id="KW-0067">ATP-binding</keyword>
<dbReference type="Gene3D" id="3.40.50.880">
    <property type="match status" value="1"/>
</dbReference>
<keyword evidence="8 11" id="KW-0665">Pyrimidine biosynthesis</keyword>
<dbReference type="FunFam" id="3.50.30.20:FF:000001">
    <property type="entry name" value="Carbamoyl-phosphate synthase small chain"/>
    <property type="match status" value="1"/>
</dbReference>
<comment type="function">
    <text evidence="11">Small subunit of the glutamine-dependent carbamoyl phosphate synthetase (CPSase). CPSase catalyzes the formation of carbamoyl phosphate from the ammonia moiety of glutamine, carbonate, and phosphate donated by ATP, constituting the first step of 2 biosynthetic pathways, one leading to arginine and/or urea and the other to pyrimidine nucleotides. The small subunit (glutamine amidotransferase) binds and cleaves glutamine to supply the large subunit with the substrate ammonia.</text>
</comment>
<feature type="binding site" evidence="11">
    <location>
        <position position="305"/>
    </location>
    <ligand>
        <name>L-glutamine</name>
        <dbReference type="ChEBI" id="CHEBI:58359"/>
    </ligand>
</feature>
<feature type="binding site" evidence="11">
    <location>
        <position position="303"/>
    </location>
    <ligand>
        <name>L-glutamine</name>
        <dbReference type="ChEBI" id="CHEBI:58359"/>
    </ligand>
</feature>
<evidence type="ECO:0000256" key="5">
    <source>
        <dbReference type="ARBA" id="ARBA00022741"/>
    </source>
</evidence>
<reference evidence="14" key="1">
    <citation type="submission" date="2016-10" db="EMBL/GenBank/DDBJ databases">
        <authorList>
            <person name="Varghese N."/>
            <person name="Submissions S."/>
        </authorList>
    </citation>
    <scope>NUCLEOTIDE SEQUENCE [LARGE SCALE GENOMIC DNA]</scope>
    <source>
        <strain evidence="14">DSM 22127</strain>
    </source>
</reference>
<dbReference type="RefSeq" id="WP_091727267.1">
    <property type="nucleotide sequence ID" value="NZ_LT629757.1"/>
</dbReference>
<dbReference type="GO" id="GO:0006207">
    <property type="term" value="P:'de novo' pyrimidine nucleobase biosynthetic process"/>
    <property type="evidence" value="ECO:0007669"/>
    <property type="project" value="InterPro"/>
</dbReference>
<dbReference type="Pfam" id="PF00117">
    <property type="entry name" value="GATase"/>
    <property type="match status" value="1"/>
</dbReference>
<dbReference type="GO" id="GO:0044205">
    <property type="term" value="P:'de novo' UMP biosynthetic process"/>
    <property type="evidence" value="ECO:0007669"/>
    <property type="project" value="UniProtKB-UniRule"/>
</dbReference>
<dbReference type="AlphaFoldDB" id="A0A1H1PSH9"/>
<dbReference type="Proteomes" id="UP000198859">
    <property type="component" value="Chromosome I"/>
</dbReference>
<dbReference type="PRINTS" id="PR00096">
    <property type="entry name" value="GATASE"/>
</dbReference>
<dbReference type="OrthoDB" id="9804328at2"/>
<keyword evidence="14" id="KW-1185">Reference proteome</keyword>
<dbReference type="SUPFAM" id="SSF52021">
    <property type="entry name" value="Carbamoyl phosphate synthetase, small subunit N-terminal domain"/>
    <property type="match status" value="1"/>
</dbReference>
<protein>
    <recommendedName>
        <fullName evidence="11">Carbamoyl phosphate synthase small chain</fullName>
        <ecNumber evidence="11">6.3.5.5</ecNumber>
    </recommendedName>
    <alternativeName>
        <fullName evidence="11">Carbamoyl phosphate synthetase glutamine chain</fullName>
    </alternativeName>
</protein>
<accession>A0A1H1PSH9</accession>
<dbReference type="PRINTS" id="PR00099">
    <property type="entry name" value="CPSGATASE"/>
</dbReference>
<feature type="active site" evidence="11">
    <location>
        <position position="355"/>
    </location>
</feature>
<evidence type="ECO:0000259" key="12">
    <source>
        <dbReference type="SMART" id="SM01097"/>
    </source>
</evidence>
<feature type="binding site" evidence="11">
    <location>
        <position position="54"/>
    </location>
    <ligand>
        <name>L-glutamine</name>
        <dbReference type="ChEBI" id="CHEBI:58359"/>
    </ligand>
</feature>
<sequence>MPLHAPTRPIPAILVLEDGRTFRGESYGAAGETFGEAVFSTGMTGYQETLTDPSYHRQVVVMTAPHVGNTGINDDDPESRRIWVSGYVVRDPARVPSSWRSVRSLDDELREQGVVGISGVDTRALTRHLRERGAMRVGISTETTDAESLLARVRGAAEMEGSELAGEVTTSEAYVVPAVGARRFTVAAVDLGIKANTPRMMAERGIEVHVLPATSTLDDVLAVSPDGLFFSNGPGDPAATTSQVALLQGALERELPYFGICFGNQLFGRALGFGTYKLTYGHRGINQPVMDRTTGKVEVTAHNHGFAVDAPLDGPTDTAYGTATVSHVCLNDDVVEGLELRDAAGALRSFSVQYHPEAAAGPHDAAYLFDRFCELMDARRSATTDGKDA</sequence>
<feature type="binding site" evidence="11">
    <location>
        <position position="235"/>
    </location>
    <ligand>
        <name>L-glutamine</name>
        <dbReference type="ChEBI" id="CHEBI:58359"/>
    </ligand>
</feature>
<evidence type="ECO:0000256" key="11">
    <source>
        <dbReference type="HAMAP-Rule" id="MF_01209"/>
    </source>
</evidence>